<evidence type="ECO:0000313" key="3">
    <source>
        <dbReference type="EMBL" id="TLP64220.1"/>
    </source>
</evidence>
<feature type="region of interest" description="Disordered" evidence="1">
    <location>
        <begin position="1"/>
        <end position="20"/>
    </location>
</feature>
<dbReference type="Gene3D" id="3.30.450.20">
    <property type="entry name" value="PAS domain"/>
    <property type="match status" value="1"/>
</dbReference>
<evidence type="ECO:0000313" key="4">
    <source>
        <dbReference type="Proteomes" id="UP000309033"/>
    </source>
</evidence>
<dbReference type="CDD" id="cd00130">
    <property type="entry name" value="PAS"/>
    <property type="match status" value="1"/>
</dbReference>
<dbReference type="AlphaFoldDB" id="A0A5R8ZEK5"/>
<dbReference type="InterPro" id="IPR000014">
    <property type="entry name" value="PAS"/>
</dbReference>
<dbReference type="Pfam" id="PF08448">
    <property type="entry name" value="PAS_4"/>
    <property type="match status" value="1"/>
</dbReference>
<sequence>MRAFRRLPPRSAQRVHDQTALRSGHLREKQINDTLGTRTVQLDRANRFVDSVVRSLGDAVIVLGRDLRVLLWSSGAQELWGLRPEEAAGRALHTLDIGLPVETLLPGLRRVLDGDPPGGPQPATMIVDAVNRRGRTARLSITVTPLHEDDASVHGLILVLTAE</sequence>
<dbReference type="InterPro" id="IPR013656">
    <property type="entry name" value="PAS_4"/>
</dbReference>
<accession>A0A5R8ZEK5</accession>
<comment type="caution">
    <text evidence="3">The sequence shown here is derived from an EMBL/GenBank/DDBJ whole genome shotgun (WGS) entry which is preliminary data.</text>
</comment>
<dbReference type="EMBL" id="VANP01000002">
    <property type="protein sequence ID" value="TLP64220.1"/>
    <property type="molecule type" value="Genomic_DNA"/>
</dbReference>
<gene>
    <name evidence="3" type="ORF">FED44_07630</name>
</gene>
<organism evidence="3 4">
    <name type="scientific">Microbispora triticiradicis</name>
    <dbReference type="NCBI Taxonomy" id="2200763"/>
    <lineage>
        <taxon>Bacteria</taxon>
        <taxon>Bacillati</taxon>
        <taxon>Actinomycetota</taxon>
        <taxon>Actinomycetes</taxon>
        <taxon>Streptosporangiales</taxon>
        <taxon>Streptosporangiaceae</taxon>
        <taxon>Microbispora</taxon>
    </lineage>
</organism>
<dbReference type="SMART" id="SM00091">
    <property type="entry name" value="PAS"/>
    <property type="match status" value="1"/>
</dbReference>
<evidence type="ECO:0000259" key="2">
    <source>
        <dbReference type="PROSITE" id="PS50112"/>
    </source>
</evidence>
<dbReference type="Proteomes" id="UP000309033">
    <property type="component" value="Unassembled WGS sequence"/>
</dbReference>
<evidence type="ECO:0000256" key="1">
    <source>
        <dbReference type="SAM" id="MobiDB-lite"/>
    </source>
</evidence>
<proteinExistence type="predicted"/>
<dbReference type="InterPro" id="IPR035965">
    <property type="entry name" value="PAS-like_dom_sf"/>
</dbReference>
<dbReference type="OrthoDB" id="9816309at2"/>
<protein>
    <submittedName>
        <fullName evidence="3">PAS domain-containing protein</fullName>
    </submittedName>
</protein>
<reference evidence="3" key="1">
    <citation type="submission" date="2019-05" db="EMBL/GenBank/DDBJ databases">
        <title>Isolation, diversity and antifungal activity of Actinobacteria from wheat.</title>
        <authorList>
            <person name="Yu B."/>
        </authorList>
    </citation>
    <scope>NUCLEOTIDE SEQUENCE [LARGE SCALE GENOMIC DNA]</scope>
    <source>
        <strain evidence="3">NEAU-HEGS1-5</strain>
    </source>
</reference>
<feature type="domain" description="PAS" evidence="2">
    <location>
        <begin position="45"/>
        <end position="92"/>
    </location>
</feature>
<dbReference type="SUPFAM" id="SSF55785">
    <property type="entry name" value="PYP-like sensor domain (PAS domain)"/>
    <property type="match status" value="1"/>
</dbReference>
<name>A0A5R8ZEK5_9ACTN</name>
<dbReference type="PROSITE" id="PS50112">
    <property type="entry name" value="PAS"/>
    <property type="match status" value="1"/>
</dbReference>
<keyword evidence="4" id="KW-1185">Reference proteome</keyword>